<dbReference type="SMART" id="SM00257">
    <property type="entry name" value="LysM"/>
    <property type="match status" value="1"/>
</dbReference>
<gene>
    <name evidence="3" type="ORF">CGC50_11125</name>
</gene>
<evidence type="ECO:0000256" key="1">
    <source>
        <dbReference type="ARBA" id="ARBA00007734"/>
    </source>
</evidence>
<dbReference type="GO" id="GO:0016020">
    <property type="term" value="C:membrane"/>
    <property type="evidence" value="ECO:0007669"/>
    <property type="project" value="InterPro"/>
</dbReference>
<dbReference type="CDD" id="cd16894">
    <property type="entry name" value="MltD-like"/>
    <property type="match status" value="1"/>
</dbReference>
<dbReference type="PANTHER" id="PTHR37423">
    <property type="entry name" value="SOLUBLE LYTIC MUREIN TRANSGLYCOSYLASE-RELATED"/>
    <property type="match status" value="1"/>
</dbReference>
<dbReference type="EMBL" id="CP022386">
    <property type="protein sequence ID" value="ATA87651.1"/>
    <property type="molecule type" value="Genomic_DNA"/>
</dbReference>
<dbReference type="Gene3D" id="3.10.350.10">
    <property type="entry name" value="LysM domain"/>
    <property type="match status" value="1"/>
</dbReference>
<dbReference type="GeneID" id="84809098"/>
<dbReference type="RefSeq" id="WP_095910876.1">
    <property type="nucleotide sequence ID" value="NZ_CP022386.1"/>
</dbReference>
<dbReference type="Pfam" id="PF01464">
    <property type="entry name" value="SLT"/>
    <property type="match status" value="1"/>
</dbReference>
<proteinExistence type="inferred from homology"/>
<evidence type="ECO:0000313" key="4">
    <source>
        <dbReference type="Proteomes" id="UP000217250"/>
    </source>
</evidence>
<dbReference type="InterPro" id="IPR008258">
    <property type="entry name" value="Transglycosylase_SLT_dom_1"/>
</dbReference>
<evidence type="ECO:0000313" key="3">
    <source>
        <dbReference type="EMBL" id="ATA87651.1"/>
    </source>
</evidence>
<sequence length="450" mass="51775">MKKIQLLVLLCISSYSGISQVRHSVSDTLKNKRNNTQRVQRGTTQDTLSLSNIREGLLQLKDDNKALKYDKKWLEELSNQSLYSTMQNDVETPPSNVSYDELPTEVLKERLARLDQKTPFHIEYNPVLENVIKNFLKNRRASLQRLMNISQYYFPLFERELIKNQVPKEVKYLAIVESALNPKATSRMGAKGLWQFMYYTGKMYGLEVNNYVDERSQPELSTQAAAQYLKKLYSVFNDWDLVLAAYNSGPGNVTKAMRRSGGKTNYWNLRPYLPNETAGYVPAFLATLYIFEYAKEHGFQVEKRENVFFETDTIQVKRSISFKDIGDIVGMSEQEIEFFNPAYSLNIVPYIEGKKYGVRLPVEAIGKFVNNEDVIYAYLDQESSKREKPLPEVVAASQSSSSHKVTHKVKKGETLGRIASRYGVSVSQLKKWNRLRSNSVKVGQRLVIRK</sequence>
<dbReference type="InterPro" id="IPR000189">
    <property type="entry name" value="Transglyc_AS"/>
</dbReference>
<reference evidence="4" key="1">
    <citation type="submission" date="2017-06" db="EMBL/GenBank/DDBJ databases">
        <title>Capnocytophaga spp. assemblies.</title>
        <authorList>
            <person name="Gulvik C.A."/>
        </authorList>
    </citation>
    <scope>NUCLEOTIDE SEQUENCE [LARGE SCALE GENOMIC DNA]</scope>
    <source>
        <strain evidence="4">H1496</strain>
    </source>
</reference>
<dbReference type="InterPro" id="IPR036779">
    <property type="entry name" value="LysM_dom_sf"/>
</dbReference>
<dbReference type="InterPro" id="IPR023346">
    <property type="entry name" value="Lysozyme-like_dom_sf"/>
</dbReference>
<dbReference type="SUPFAM" id="SSF54106">
    <property type="entry name" value="LysM domain"/>
    <property type="match status" value="1"/>
</dbReference>
<protein>
    <submittedName>
        <fullName evidence="3">Lytic transglycosylase</fullName>
    </submittedName>
</protein>
<dbReference type="PANTHER" id="PTHR37423:SF2">
    <property type="entry name" value="MEMBRANE-BOUND LYTIC MUREIN TRANSGLYCOSYLASE C"/>
    <property type="match status" value="1"/>
</dbReference>
<accession>A0A250FRM6</accession>
<dbReference type="AlphaFoldDB" id="A0A250FRM6"/>
<dbReference type="GO" id="GO:0008933">
    <property type="term" value="F:peptidoglycan lytic transglycosylase activity"/>
    <property type="evidence" value="ECO:0007669"/>
    <property type="project" value="InterPro"/>
</dbReference>
<dbReference type="PROSITE" id="PS00922">
    <property type="entry name" value="TRANSGLYCOSYLASE"/>
    <property type="match status" value="1"/>
</dbReference>
<dbReference type="Proteomes" id="UP000217250">
    <property type="component" value="Chromosome"/>
</dbReference>
<feature type="domain" description="LysM" evidence="2">
    <location>
        <begin position="405"/>
        <end position="448"/>
    </location>
</feature>
<organism evidence="3 4">
    <name type="scientific">Capnocytophaga gingivalis</name>
    <dbReference type="NCBI Taxonomy" id="1017"/>
    <lineage>
        <taxon>Bacteria</taxon>
        <taxon>Pseudomonadati</taxon>
        <taxon>Bacteroidota</taxon>
        <taxon>Flavobacteriia</taxon>
        <taxon>Flavobacteriales</taxon>
        <taxon>Flavobacteriaceae</taxon>
        <taxon>Capnocytophaga</taxon>
    </lineage>
</organism>
<dbReference type="Gene3D" id="1.10.530.10">
    <property type="match status" value="1"/>
</dbReference>
<dbReference type="PROSITE" id="PS51782">
    <property type="entry name" value="LYSM"/>
    <property type="match status" value="1"/>
</dbReference>
<dbReference type="Pfam" id="PF01476">
    <property type="entry name" value="LysM"/>
    <property type="match status" value="1"/>
</dbReference>
<dbReference type="SUPFAM" id="SSF53955">
    <property type="entry name" value="Lysozyme-like"/>
    <property type="match status" value="1"/>
</dbReference>
<name>A0A250FRM6_9FLAO</name>
<dbReference type="CDD" id="cd00118">
    <property type="entry name" value="LysM"/>
    <property type="match status" value="1"/>
</dbReference>
<evidence type="ECO:0000259" key="2">
    <source>
        <dbReference type="PROSITE" id="PS51782"/>
    </source>
</evidence>
<dbReference type="KEGG" id="cgh:CGC50_11125"/>
<dbReference type="GO" id="GO:0000270">
    <property type="term" value="P:peptidoglycan metabolic process"/>
    <property type="evidence" value="ECO:0007669"/>
    <property type="project" value="InterPro"/>
</dbReference>
<dbReference type="OrthoDB" id="9815002at2"/>
<comment type="similarity">
    <text evidence="1">Belongs to the transglycosylase Slt family.</text>
</comment>
<dbReference type="InterPro" id="IPR018392">
    <property type="entry name" value="LysM"/>
</dbReference>